<evidence type="ECO:0000256" key="1">
    <source>
        <dbReference type="SAM" id="MobiDB-lite"/>
    </source>
</evidence>
<feature type="region of interest" description="Disordered" evidence="1">
    <location>
        <begin position="577"/>
        <end position="776"/>
    </location>
</feature>
<feature type="compositionally biased region" description="Basic and acidic residues" evidence="1">
    <location>
        <begin position="323"/>
        <end position="336"/>
    </location>
</feature>
<gene>
    <name evidence="2" type="ORF">AAF712_002189</name>
</gene>
<proteinExistence type="predicted"/>
<name>A0ABR3AD95_9AGAR</name>
<keyword evidence="3" id="KW-1185">Reference proteome</keyword>
<evidence type="ECO:0000313" key="3">
    <source>
        <dbReference type="Proteomes" id="UP001437256"/>
    </source>
</evidence>
<feature type="compositionally biased region" description="Polar residues" evidence="1">
    <location>
        <begin position="52"/>
        <end position="62"/>
    </location>
</feature>
<feature type="compositionally biased region" description="Acidic residues" evidence="1">
    <location>
        <begin position="230"/>
        <end position="246"/>
    </location>
</feature>
<feature type="region of interest" description="Disordered" evidence="1">
    <location>
        <begin position="545"/>
        <end position="564"/>
    </location>
</feature>
<feature type="region of interest" description="Disordered" evidence="1">
    <location>
        <begin position="1"/>
        <end position="139"/>
    </location>
</feature>
<feature type="compositionally biased region" description="Polar residues" evidence="1">
    <location>
        <begin position="745"/>
        <end position="754"/>
    </location>
</feature>
<feature type="compositionally biased region" description="Low complexity" evidence="1">
    <location>
        <begin position="724"/>
        <end position="742"/>
    </location>
</feature>
<comment type="caution">
    <text evidence="2">The sequence shown here is derived from an EMBL/GenBank/DDBJ whole genome shotgun (WGS) entry which is preliminary data.</text>
</comment>
<feature type="compositionally biased region" description="Low complexity" evidence="1">
    <location>
        <begin position="620"/>
        <end position="629"/>
    </location>
</feature>
<feature type="region of interest" description="Disordered" evidence="1">
    <location>
        <begin position="309"/>
        <end position="470"/>
    </location>
</feature>
<evidence type="ECO:0000313" key="2">
    <source>
        <dbReference type="EMBL" id="KAL0070968.1"/>
    </source>
</evidence>
<dbReference type="EMBL" id="JBBXMP010000005">
    <property type="protein sequence ID" value="KAL0070968.1"/>
    <property type="molecule type" value="Genomic_DNA"/>
</dbReference>
<feature type="compositionally biased region" description="Polar residues" evidence="1">
    <location>
        <begin position="452"/>
        <end position="463"/>
    </location>
</feature>
<sequence length="823" mass="86450">MPGVHSTAGPLPPPPRASFIVNNGPGGSTPPPRPPRQVRSPSPTKTAGGRSVSPTKGITTTVQERERGRKSFSKEQDDKDKDMREALKLSPEVTAVLTSRLAPVTKVKSASEADGKSANATARTDEHDRSVMPTSSAAAVSTASSSGAIAAETQSPAIVTKSVHMREGAFAPSTIISPMTTTPSTSTSSSTTPSIYPDANSPSLPTHTTQTVPERRRRRKVASSSSYEEYTLEETPEEEDGAESEYDTCGRKVHESSADVAVAITSSQPVIKPPPRNQSLAATNAMGISGLPVEDEGWVLADNVGEGAVSYGKRSLDGIPKTPSRDRDKVPERHSLDSPSSSYESEGPSPPPKSFRNSFTKGLKRLSLNAGSPRRSDSLSSRSAHSRTPSQGSSTLPPLPDAEGGYTGRPSLSPSPSPNAFPPRPLSPLNPNSHSPNPSLPVPLPLGPSSLQNSPHPSYSSYYTRPHPHAHKRITNTQPAALFCSELYSAPKKSSTSAERCAIYARKLNELYMFDCGLGDWIVGVGPGTGTRGPSNGVAVISFTDTPRKSSHGSTMSEATFPRRPDATLATDLMIPPTISSASSSGPLSPVSSAPRLPYPSLLTKNNSGDKERGGGGLLGSLTTPTSSGRGTGGFFASLGRKASMNRHRGGSSDSGHSTATKARLTKAPPNAGSAATVHGNTISSPVLVNSSQSVPGGPRALPGRAKTLMLSPSPSPNKEQFYGGSNSGSESGSGPLGRRPSMYNLGSSPSIESPQGMLRSDQRRDGEKENDPMFSSQVNRLADLLPHVEKDVLAGYLRRAGQDILAIGQYLDDEKNGRVRRD</sequence>
<feature type="compositionally biased region" description="Low complexity" evidence="1">
    <location>
        <begin position="577"/>
        <end position="595"/>
    </location>
</feature>
<protein>
    <submittedName>
        <fullName evidence="2">Uncharacterized protein</fullName>
    </submittedName>
</protein>
<feature type="compositionally biased region" description="Polar residues" evidence="1">
    <location>
        <begin position="200"/>
        <end position="212"/>
    </location>
</feature>
<reference evidence="2 3" key="1">
    <citation type="submission" date="2024-05" db="EMBL/GenBank/DDBJ databases">
        <title>A draft genome resource for the thread blight pathogen Marasmius tenuissimus strain MS-2.</title>
        <authorList>
            <person name="Yulfo-Soto G.E."/>
            <person name="Baruah I.K."/>
            <person name="Amoako-Attah I."/>
            <person name="Bukari Y."/>
            <person name="Meinhardt L.W."/>
            <person name="Bailey B.A."/>
            <person name="Cohen S.P."/>
        </authorList>
    </citation>
    <scope>NUCLEOTIDE SEQUENCE [LARGE SCALE GENOMIC DNA]</scope>
    <source>
        <strain evidence="2 3">MS-2</strain>
    </source>
</reference>
<accession>A0ABR3AD95</accession>
<feature type="compositionally biased region" description="Low complexity" evidence="1">
    <location>
        <begin position="378"/>
        <end position="390"/>
    </location>
</feature>
<feature type="compositionally biased region" description="Low complexity" evidence="1">
    <location>
        <begin position="172"/>
        <end position="195"/>
    </location>
</feature>
<feature type="compositionally biased region" description="Low complexity" evidence="1">
    <location>
        <begin position="337"/>
        <end position="347"/>
    </location>
</feature>
<feature type="compositionally biased region" description="Polar residues" evidence="1">
    <location>
        <begin position="679"/>
        <end position="695"/>
    </location>
</feature>
<feature type="compositionally biased region" description="Pro residues" evidence="1">
    <location>
        <begin position="413"/>
        <end position="428"/>
    </location>
</feature>
<feature type="compositionally biased region" description="Basic and acidic residues" evidence="1">
    <location>
        <begin position="63"/>
        <end position="87"/>
    </location>
</feature>
<feature type="compositionally biased region" description="Basic and acidic residues" evidence="1">
    <location>
        <begin position="761"/>
        <end position="772"/>
    </location>
</feature>
<feature type="region of interest" description="Disordered" evidence="1">
    <location>
        <begin position="170"/>
        <end position="253"/>
    </location>
</feature>
<dbReference type="Proteomes" id="UP001437256">
    <property type="component" value="Unassembled WGS sequence"/>
</dbReference>
<organism evidence="2 3">
    <name type="scientific">Marasmius tenuissimus</name>
    <dbReference type="NCBI Taxonomy" id="585030"/>
    <lineage>
        <taxon>Eukaryota</taxon>
        <taxon>Fungi</taxon>
        <taxon>Dikarya</taxon>
        <taxon>Basidiomycota</taxon>
        <taxon>Agaricomycotina</taxon>
        <taxon>Agaricomycetes</taxon>
        <taxon>Agaricomycetidae</taxon>
        <taxon>Agaricales</taxon>
        <taxon>Marasmiineae</taxon>
        <taxon>Marasmiaceae</taxon>
        <taxon>Marasmius</taxon>
    </lineage>
</organism>